<gene>
    <name evidence="2" type="ORF">P0004D12.36</name>
    <name evidence="3" type="ORF">P0413C03.10</name>
</gene>
<dbReference type="Proteomes" id="UP000817658">
    <property type="component" value="Chromosome 1"/>
</dbReference>
<feature type="region of interest" description="Disordered" evidence="1">
    <location>
        <begin position="1"/>
        <end position="60"/>
    </location>
</feature>
<accession>Q5N814</accession>
<feature type="compositionally biased region" description="Pro residues" evidence="1">
    <location>
        <begin position="1"/>
        <end position="10"/>
    </location>
</feature>
<proteinExistence type="predicted"/>
<sequence length="76" mass="8704">MNQPSPPPPLNDRFDPESSEGGQWIIQIRRGTSIRNPRGTRRDADVPAAAAAGRRDEERREADLRVLQRRRRLGFL</sequence>
<dbReference type="Proteomes" id="UP000000763">
    <property type="component" value="Chromosome 1"/>
</dbReference>
<dbReference type="AlphaFoldDB" id="Q5N814"/>
<reference evidence="4" key="2">
    <citation type="journal article" date="2005" name="Nature">
        <title>The map-based sequence of the rice genome.</title>
        <authorList>
            <consortium name="International rice genome sequencing project (IRGSP)"/>
            <person name="Matsumoto T."/>
            <person name="Wu J."/>
            <person name="Kanamori H."/>
            <person name="Katayose Y."/>
            <person name="Fujisawa M."/>
            <person name="Namiki N."/>
            <person name="Mizuno H."/>
            <person name="Yamamoto K."/>
            <person name="Antonio B.A."/>
            <person name="Baba T."/>
            <person name="Sakata K."/>
            <person name="Nagamura Y."/>
            <person name="Aoki H."/>
            <person name="Arikawa K."/>
            <person name="Arita K."/>
            <person name="Bito T."/>
            <person name="Chiden Y."/>
            <person name="Fujitsuka N."/>
            <person name="Fukunaka R."/>
            <person name="Hamada M."/>
            <person name="Harada C."/>
            <person name="Hayashi A."/>
            <person name="Hijishita S."/>
            <person name="Honda M."/>
            <person name="Hosokawa S."/>
            <person name="Ichikawa Y."/>
            <person name="Idonuma A."/>
            <person name="Iijima M."/>
            <person name="Ikeda M."/>
            <person name="Ikeno M."/>
            <person name="Ito K."/>
            <person name="Ito S."/>
            <person name="Ito T."/>
            <person name="Ito Y."/>
            <person name="Ito Y."/>
            <person name="Iwabuchi A."/>
            <person name="Kamiya K."/>
            <person name="Karasawa W."/>
            <person name="Kurita K."/>
            <person name="Katagiri S."/>
            <person name="Kikuta A."/>
            <person name="Kobayashi H."/>
            <person name="Kobayashi N."/>
            <person name="Machita K."/>
            <person name="Maehara T."/>
            <person name="Masukawa M."/>
            <person name="Mizubayashi T."/>
            <person name="Mukai Y."/>
            <person name="Nagasaki H."/>
            <person name="Nagata Y."/>
            <person name="Naito S."/>
            <person name="Nakashima M."/>
            <person name="Nakama Y."/>
            <person name="Nakamichi Y."/>
            <person name="Nakamura M."/>
            <person name="Meguro A."/>
            <person name="Negishi M."/>
            <person name="Ohta I."/>
            <person name="Ohta T."/>
            <person name="Okamoto M."/>
            <person name="Ono N."/>
            <person name="Saji S."/>
            <person name="Sakaguchi M."/>
            <person name="Sakai K."/>
            <person name="Shibata M."/>
            <person name="Shimokawa T."/>
            <person name="Song J."/>
            <person name="Takazaki Y."/>
            <person name="Terasawa K."/>
            <person name="Tsugane M."/>
            <person name="Tsuji K."/>
            <person name="Ueda S."/>
            <person name="Waki K."/>
            <person name="Yamagata H."/>
            <person name="Yamamoto M."/>
            <person name="Yamamoto S."/>
            <person name="Yamane H."/>
            <person name="Yoshiki S."/>
            <person name="Yoshihara R."/>
            <person name="Yukawa K."/>
            <person name="Zhong H."/>
            <person name="Yano M."/>
            <person name="Yuan Q."/>
            <person name="Ouyang S."/>
            <person name="Liu J."/>
            <person name="Jones K.M."/>
            <person name="Gansberger K."/>
            <person name="Moffat K."/>
            <person name="Hill J."/>
            <person name="Bera J."/>
            <person name="Fadrosh D."/>
            <person name="Jin S."/>
            <person name="Johri S."/>
            <person name="Kim M."/>
            <person name="Overton L."/>
            <person name="Reardon M."/>
            <person name="Tsitrin T."/>
            <person name="Vuong H."/>
            <person name="Weaver B."/>
            <person name="Ciecko A."/>
            <person name="Tallon L."/>
            <person name="Jackson J."/>
            <person name="Pai G."/>
            <person name="Aken S.V."/>
            <person name="Utterback T."/>
            <person name="Reidmuller S."/>
            <person name="Feldblyum T."/>
            <person name="Hsiao J."/>
            <person name="Zismann V."/>
            <person name="Iobst S."/>
            <person name="de Vazeille A.R."/>
            <person name="Buell C.R."/>
            <person name="Ying K."/>
            <person name="Li Y."/>
            <person name="Lu T."/>
            <person name="Huang Y."/>
            <person name="Zhao Q."/>
            <person name="Feng Q."/>
            <person name="Zhang L."/>
            <person name="Zhu J."/>
            <person name="Weng Q."/>
            <person name="Mu J."/>
            <person name="Lu Y."/>
            <person name="Fan D."/>
            <person name="Liu Y."/>
            <person name="Guan J."/>
            <person name="Zhang Y."/>
            <person name="Yu S."/>
            <person name="Liu X."/>
            <person name="Zhang Y."/>
            <person name="Hong G."/>
            <person name="Han B."/>
            <person name="Choisne N."/>
            <person name="Demange N."/>
            <person name="Orjeda G."/>
            <person name="Samain S."/>
            <person name="Cattolico L."/>
            <person name="Pelletier E."/>
            <person name="Couloux A."/>
            <person name="Segurens B."/>
            <person name="Wincker P."/>
            <person name="D'Hont A."/>
            <person name="Scarpelli C."/>
            <person name="Weissenbach J."/>
            <person name="Salanoubat M."/>
            <person name="Quetier F."/>
            <person name="Yu Y."/>
            <person name="Kim H.R."/>
            <person name="Rambo T."/>
            <person name="Currie J."/>
            <person name="Collura K."/>
            <person name="Luo M."/>
            <person name="Yang T."/>
            <person name="Ammiraju J.S.S."/>
            <person name="Engler F."/>
            <person name="Soderlund C."/>
            <person name="Wing R.A."/>
            <person name="Palmer L.E."/>
            <person name="de la Bastide M."/>
            <person name="Spiegel L."/>
            <person name="Nascimento L."/>
            <person name="Zutavern T."/>
            <person name="O'Shaughnessy A."/>
            <person name="Dike S."/>
            <person name="Dedhia N."/>
            <person name="Preston R."/>
            <person name="Balija V."/>
            <person name="McCombie W.R."/>
            <person name="Chow T."/>
            <person name="Chen H."/>
            <person name="Chung M."/>
            <person name="Chen C."/>
            <person name="Shaw J."/>
            <person name="Wu H."/>
            <person name="Hsiao K."/>
            <person name="Chao Y."/>
            <person name="Chu M."/>
            <person name="Cheng C."/>
            <person name="Hour A."/>
            <person name="Lee P."/>
            <person name="Lin S."/>
            <person name="Lin Y."/>
            <person name="Liou J."/>
            <person name="Liu S."/>
            <person name="Hsing Y."/>
            <person name="Raghuvanshi S."/>
            <person name="Mohanty A."/>
            <person name="Bharti A.K."/>
            <person name="Gaur A."/>
            <person name="Gupta V."/>
            <person name="Kumar D."/>
            <person name="Ravi V."/>
            <person name="Vij S."/>
            <person name="Kapur A."/>
            <person name="Khurana P."/>
            <person name="Khurana P."/>
            <person name="Khurana J.P."/>
            <person name="Tyagi A.K."/>
            <person name="Gaikwad K."/>
            <person name="Singh A."/>
            <person name="Dalal V."/>
            <person name="Srivastava S."/>
            <person name="Dixit A."/>
            <person name="Pal A.K."/>
            <person name="Ghazi I.A."/>
            <person name="Yadav M."/>
            <person name="Pandit A."/>
            <person name="Bhargava A."/>
            <person name="Sureshbabu K."/>
            <person name="Batra K."/>
            <person name="Sharma T.R."/>
            <person name="Mohapatra T."/>
            <person name="Singh N.K."/>
            <person name="Messing J."/>
            <person name="Nelson A.B."/>
            <person name="Fuks G."/>
            <person name="Kavchok S."/>
            <person name="Keizer G."/>
            <person name="Linton E."/>
            <person name="Llaca V."/>
            <person name="Song R."/>
            <person name="Tanyolac B."/>
            <person name="Young S."/>
            <person name="Ho-Il K."/>
            <person name="Hahn J.H."/>
            <person name="Sangsakoo G."/>
            <person name="Vanavichit A."/>
            <person name="de Mattos Luiz.A.T."/>
            <person name="Zimmer P.D."/>
            <person name="Malone G."/>
            <person name="Dellagostin O."/>
            <person name="de Oliveira A.C."/>
            <person name="Bevan M."/>
            <person name="Bancroft I."/>
            <person name="Minx P."/>
            <person name="Cordum H."/>
            <person name="Wilson R."/>
            <person name="Cheng Z."/>
            <person name="Jin W."/>
            <person name="Jiang J."/>
            <person name="Leong S.A."/>
            <person name="Iwama H."/>
            <person name="Gojobori T."/>
            <person name="Itoh T."/>
            <person name="Niimura Y."/>
            <person name="Fujii Y."/>
            <person name="Habara T."/>
            <person name="Sakai H."/>
            <person name="Sato Y."/>
            <person name="Wilson G."/>
            <person name="Kumar K."/>
            <person name="McCouch S."/>
            <person name="Juretic N."/>
            <person name="Hoen D."/>
            <person name="Wright S."/>
            <person name="Bruskiewich R."/>
            <person name="Bureau T."/>
            <person name="Miyao A."/>
            <person name="Hirochika H."/>
            <person name="Nishikawa T."/>
            <person name="Kadowaki K."/>
            <person name="Sugiura M."/>
            <person name="Burr B."/>
            <person name="Sasaki T."/>
        </authorList>
    </citation>
    <scope>NUCLEOTIDE SEQUENCE [LARGE SCALE GENOMIC DNA]</scope>
    <source>
        <strain evidence="4">cv. Nipponbare</strain>
    </source>
</reference>
<protein>
    <submittedName>
        <fullName evidence="2">Uncharacterized protein</fullName>
    </submittedName>
</protein>
<dbReference type="EMBL" id="AP003433">
    <property type="protein sequence ID" value="BAD82405.1"/>
    <property type="molecule type" value="Genomic_DNA"/>
</dbReference>
<organism evidence="2">
    <name type="scientific">Oryza sativa subsp. japonica</name>
    <name type="common">Rice</name>
    <dbReference type="NCBI Taxonomy" id="39947"/>
    <lineage>
        <taxon>Eukaryota</taxon>
        <taxon>Viridiplantae</taxon>
        <taxon>Streptophyta</taxon>
        <taxon>Embryophyta</taxon>
        <taxon>Tracheophyta</taxon>
        <taxon>Spermatophyta</taxon>
        <taxon>Magnoliopsida</taxon>
        <taxon>Liliopsida</taxon>
        <taxon>Poales</taxon>
        <taxon>Poaceae</taxon>
        <taxon>BOP clade</taxon>
        <taxon>Oryzoideae</taxon>
        <taxon>Oryzeae</taxon>
        <taxon>Oryzinae</taxon>
        <taxon>Oryza</taxon>
        <taxon>Oryza sativa</taxon>
    </lineage>
</organism>
<evidence type="ECO:0000313" key="3">
    <source>
        <dbReference type="EMBL" id="BAD87729.1"/>
    </source>
</evidence>
<name>Q5N814_ORYSJ</name>
<evidence type="ECO:0000313" key="4">
    <source>
        <dbReference type="Proteomes" id="UP000000763"/>
    </source>
</evidence>
<evidence type="ECO:0000256" key="1">
    <source>
        <dbReference type="SAM" id="MobiDB-lite"/>
    </source>
</evidence>
<dbReference type="EMBL" id="AP003451">
    <property type="protein sequence ID" value="BAD87729.1"/>
    <property type="molecule type" value="Genomic_DNA"/>
</dbReference>
<evidence type="ECO:0000313" key="2">
    <source>
        <dbReference type="EMBL" id="BAD82405.1"/>
    </source>
</evidence>
<reference evidence="2" key="1">
    <citation type="journal article" date="2002" name="Nature">
        <title>The genome sequence and structure of rice chromosome 1.</title>
        <authorList>
            <person name="Sasaki T."/>
            <person name="Matsumoto T."/>
            <person name="Yamamoto K."/>
            <person name="Sakata K."/>
            <person name="Baba T."/>
            <person name="Katayose Y."/>
            <person name="Wu J."/>
            <person name="Niimura Y."/>
            <person name="Cheng Z."/>
            <person name="Nagamura Y."/>
            <person name="Antonio B.A."/>
            <person name="Kanamori H."/>
            <person name="Hosokawa S."/>
            <person name="Masukawa M."/>
            <person name="Arikawa K."/>
            <person name="Chiden Y."/>
            <person name="Hayashi M."/>
            <person name="Okamoto M."/>
            <person name="Ando T."/>
            <person name="Aoki H."/>
            <person name="Arita K."/>
            <person name="Hamada M."/>
            <person name="Harada C."/>
            <person name="Hijishita S."/>
            <person name="Honda M."/>
            <person name="Ichikawa Y."/>
            <person name="Idonuma A."/>
            <person name="Iijima M."/>
            <person name="Ikeda M."/>
            <person name="Ikeno M."/>
            <person name="Itoh S."/>
            <person name="Itoh T."/>
            <person name="Itoh Y."/>
            <person name="Itoh Y."/>
            <person name="Iwabuchi A."/>
            <person name="Kamiya K."/>
            <person name="Karasawa W."/>
            <person name="Katagiri S."/>
            <person name="Kikuta A."/>
            <person name="Kobayashi N."/>
            <person name="Kono I."/>
            <person name="Machita K."/>
            <person name="Maehara T."/>
            <person name="Mizuno H."/>
            <person name="Mizubayashi T."/>
            <person name="Mukai Y."/>
            <person name="Nagasaki H."/>
            <person name="Nakashima M."/>
            <person name="Nakama Y."/>
            <person name="Nakamichi Y."/>
            <person name="Nakamura M."/>
            <person name="Namiki N."/>
            <person name="Negishi M."/>
            <person name="Ohta I."/>
            <person name="Ono N."/>
            <person name="Saji S."/>
            <person name="Sakai K."/>
            <person name="Shibata M."/>
            <person name="Shimokawa T."/>
            <person name="Shomura A."/>
            <person name="Song J."/>
            <person name="Takazaki Y."/>
            <person name="Terasawa K."/>
            <person name="Tsuji K."/>
            <person name="Waki K."/>
            <person name="Yamagata H."/>
            <person name="Yamane H."/>
            <person name="Yoshiki S."/>
            <person name="Yoshihara R."/>
            <person name="Yukawa K."/>
            <person name="Zhong H."/>
            <person name="Iwama H."/>
            <person name="Endo T."/>
            <person name="Ito H."/>
            <person name="Hahn J.H."/>
            <person name="Kim H.I."/>
            <person name="Eun M.Y."/>
            <person name="Yano M."/>
            <person name="Jiang J."/>
            <person name="Gojobori T."/>
        </authorList>
    </citation>
    <scope>NUCLEOTIDE SEQUENCE</scope>
</reference>
<reference evidence="4" key="3">
    <citation type="journal article" date="2008" name="Nucleic Acids Res.">
        <title>The rice annotation project database (RAP-DB): 2008 update.</title>
        <authorList>
            <consortium name="The rice annotation project (RAP)"/>
        </authorList>
    </citation>
    <scope>GENOME REANNOTATION</scope>
    <source>
        <strain evidence="4">cv. Nipponbare</strain>
    </source>
</reference>